<gene>
    <name evidence="2" type="ORF">TCMB3V08_LOCUS12267</name>
</gene>
<keyword evidence="1" id="KW-0472">Membrane</keyword>
<keyword evidence="1" id="KW-1133">Transmembrane helix</keyword>
<feature type="transmembrane region" description="Helical" evidence="1">
    <location>
        <begin position="84"/>
        <end position="102"/>
    </location>
</feature>
<organism evidence="2">
    <name type="scientific">Timema californicum</name>
    <name type="common">California timema</name>
    <name type="synonym">Walking stick</name>
    <dbReference type="NCBI Taxonomy" id="61474"/>
    <lineage>
        <taxon>Eukaryota</taxon>
        <taxon>Metazoa</taxon>
        <taxon>Ecdysozoa</taxon>
        <taxon>Arthropoda</taxon>
        <taxon>Hexapoda</taxon>
        <taxon>Insecta</taxon>
        <taxon>Pterygota</taxon>
        <taxon>Neoptera</taxon>
        <taxon>Polyneoptera</taxon>
        <taxon>Phasmatodea</taxon>
        <taxon>Timematodea</taxon>
        <taxon>Timematoidea</taxon>
        <taxon>Timematidae</taxon>
        <taxon>Timema</taxon>
    </lineage>
</organism>
<reference evidence="2" key="1">
    <citation type="submission" date="2020-11" db="EMBL/GenBank/DDBJ databases">
        <authorList>
            <person name="Tran Van P."/>
        </authorList>
    </citation>
    <scope>NUCLEOTIDE SEQUENCE</scope>
</reference>
<dbReference type="EMBL" id="OE193587">
    <property type="protein sequence ID" value="CAD7579734.1"/>
    <property type="molecule type" value="Genomic_DNA"/>
</dbReference>
<protein>
    <submittedName>
        <fullName evidence="2">(California timema) hypothetical protein</fullName>
    </submittedName>
</protein>
<accession>A0A7R9JIB4</accession>
<sequence length="208" mass="23459">MQGSRPTALDGSSGVQVVETTSLAVSPPVIILAPLYLALLYFACLEKTQVALVEKVGLPRHRSFVCPSTWKPARKGRSHKCRDIRIRLLFLAILFCDYPINFGNMLRCKLLTDLLNAHAVEVIASDHSLANIEEPVRFHLHRYWSHITRRAGRPHQFPPIFTNTAHEGSGRELPAGFGRMVPADSKYTYLEVLIKTSPPYWRSWLPSS</sequence>
<proteinExistence type="predicted"/>
<feature type="transmembrane region" description="Helical" evidence="1">
    <location>
        <begin position="25"/>
        <end position="45"/>
    </location>
</feature>
<name>A0A7R9JIB4_TIMCA</name>
<evidence type="ECO:0000313" key="2">
    <source>
        <dbReference type="EMBL" id="CAD7579734.1"/>
    </source>
</evidence>
<evidence type="ECO:0000256" key="1">
    <source>
        <dbReference type="SAM" id="Phobius"/>
    </source>
</evidence>
<keyword evidence="1" id="KW-0812">Transmembrane</keyword>
<dbReference type="AlphaFoldDB" id="A0A7R9JIB4"/>